<comment type="caution">
    <text evidence="2">The sequence shown here is derived from an EMBL/GenBank/DDBJ whole genome shotgun (WGS) entry which is preliminary data.</text>
</comment>
<dbReference type="Gene3D" id="3.40.30.10">
    <property type="entry name" value="Glutaredoxin"/>
    <property type="match status" value="1"/>
</dbReference>
<reference evidence="2 3" key="1">
    <citation type="submission" date="2018-02" db="EMBL/GenBank/DDBJ databases">
        <title>Draft Genome of Achromobacter spanius stain 6.</title>
        <authorList>
            <person name="Gunasekera T.S."/>
            <person name="Radwan O."/>
            <person name="Ruiz O.N."/>
        </authorList>
    </citation>
    <scope>NUCLEOTIDE SEQUENCE [LARGE SCALE GENOMIC DNA]</scope>
    <source>
        <strain evidence="2 3">6</strain>
    </source>
</reference>
<evidence type="ECO:0000259" key="1">
    <source>
        <dbReference type="PROSITE" id="PS50404"/>
    </source>
</evidence>
<dbReference type="EMBL" id="PREU01000001">
    <property type="protein sequence ID" value="PPA77746.1"/>
    <property type="molecule type" value="Genomic_DNA"/>
</dbReference>
<dbReference type="Proteomes" id="UP000239990">
    <property type="component" value="Unassembled WGS sequence"/>
</dbReference>
<dbReference type="InterPro" id="IPR036282">
    <property type="entry name" value="Glutathione-S-Trfase_C_sf"/>
</dbReference>
<dbReference type="Gene3D" id="1.20.1050.10">
    <property type="match status" value="1"/>
</dbReference>
<dbReference type="Pfam" id="PF13410">
    <property type="entry name" value="GST_C_2"/>
    <property type="match status" value="1"/>
</dbReference>
<dbReference type="SUPFAM" id="SSF52833">
    <property type="entry name" value="Thioredoxin-like"/>
    <property type="match status" value="1"/>
</dbReference>
<dbReference type="AlphaFoldDB" id="A0A2S5GXN8"/>
<sequence length="202" mass="22067">MKLFFSPASPFVRKCMVIAHELALTDRIEKLPSAAGPVARDKSIIPSNPLGKVPTLITDDGQVLYDSRVICEFLNDLGGGTLFPANGPARWQALADQALGDGVMDAALLARYEVALRPEALRWTDWVDGQLSKAHDALAQLEKDVVRLDGRMDIGTIAIGCALGYLDFRFGDYDWRATHPGVAAWFKTFNARPSMQATLPPV</sequence>
<dbReference type="RefSeq" id="WP_046803254.1">
    <property type="nucleotide sequence ID" value="NZ_PREU01000001.1"/>
</dbReference>
<dbReference type="InterPro" id="IPR050983">
    <property type="entry name" value="GST_Omega/HSP26"/>
</dbReference>
<proteinExistence type="predicted"/>
<dbReference type="PANTHER" id="PTHR43968">
    <property type="match status" value="1"/>
</dbReference>
<dbReference type="OrthoDB" id="8634103at2"/>
<dbReference type="InterPro" id="IPR004045">
    <property type="entry name" value="Glutathione_S-Trfase_N"/>
</dbReference>
<dbReference type="InterPro" id="IPR036249">
    <property type="entry name" value="Thioredoxin-like_sf"/>
</dbReference>
<dbReference type="CDD" id="cd03049">
    <property type="entry name" value="GST_N_3"/>
    <property type="match status" value="1"/>
</dbReference>
<protein>
    <submittedName>
        <fullName evidence="2">Glutathione S-transferase</fullName>
    </submittedName>
</protein>
<accession>A0A2S5GXN8</accession>
<keyword evidence="2" id="KW-0808">Transferase</keyword>
<feature type="domain" description="GST N-terminal" evidence="1">
    <location>
        <begin position="1"/>
        <end position="82"/>
    </location>
</feature>
<dbReference type="GO" id="GO:0016740">
    <property type="term" value="F:transferase activity"/>
    <property type="evidence" value="ECO:0007669"/>
    <property type="project" value="UniProtKB-KW"/>
</dbReference>
<dbReference type="PROSITE" id="PS50404">
    <property type="entry name" value="GST_NTER"/>
    <property type="match status" value="1"/>
</dbReference>
<dbReference type="GO" id="GO:0005737">
    <property type="term" value="C:cytoplasm"/>
    <property type="evidence" value="ECO:0007669"/>
    <property type="project" value="TreeGrafter"/>
</dbReference>
<name>A0A2S5GXN8_9BURK</name>
<dbReference type="PANTHER" id="PTHR43968:SF6">
    <property type="entry name" value="GLUTATHIONE S-TRANSFERASE OMEGA"/>
    <property type="match status" value="1"/>
</dbReference>
<dbReference type="SUPFAM" id="SSF47616">
    <property type="entry name" value="GST C-terminal domain-like"/>
    <property type="match status" value="1"/>
</dbReference>
<dbReference type="CDD" id="cd03205">
    <property type="entry name" value="GST_C_6"/>
    <property type="match status" value="1"/>
</dbReference>
<dbReference type="Pfam" id="PF13409">
    <property type="entry name" value="GST_N_2"/>
    <property type="match status" value="1"/>
</dbReference>
<organism evidence="2 3">
    <name type="scientific">Achromobacter spanius</name>
    <dbReference type="NCBI Taxonomy" id="217203"/>
    <lineage>
        <taxon>Bacteria</taxon>
        <taxon>Pseudomonadati</taxon>
        <taxon>Pseudomonadota</taxon>
        <taxon>Betaproteobacteria</taxon>
        <taxon>Burkholderiales</taxon>
        <taxon>Alcaligenaceae</taxon>
        <taxon>Achromobacter</taxon>
    </lineage>
</organism>
<evidence type="ECO:0000313" key="3">
    <source>
        <dbReference type="Proteomes" id="UP000239990"/>
    </source>
</evidence>
<gene>
    <name evidence="2" type="ORF">C4E15_00105</name>
</gene>
<evidence type="ECO:0000313" key="2">
    <source>
        <dbReference type="EMBL" id="PPA77746.1"/>
    </source>
</evidence>